<keyword evidence="3" id="KW-0963">Cytoplasm</keyword>
<comment type="caution">
    <text evidence="11">The sequence shown here is derived from an EMBL/GenBank/DDBJ whole genome shotgun (WGS) entry which is preliminary data.</text>
</comment>
<dbReference type="Pfam" id="PF07969">
    <property type="entry name" value="Amidohydro_3"/>
    <property type="match status" value="1"/>
</dbReference>
<reference evidence="11 12" key="1">
    <citation type="submission" date="2021-11" db="EMBL/GenBank/DDBJ databases">
        <title>Genomic of Niabella pedocola.</title>
        <authorList>
            <person name="Wu T."/>
        </authorList>
    </citation>
    <scope>NUCLEOTIDE SEQUENCE [LARGE SCALE GENOMIC DNA]</scope>
    <source>
        <strain evidence="11 12">JCM 31011</strain>
    </source>
</reference>
<dbReference type="GO" id="GO:0050480">
    <property type="term" value="F:imidazolonepropionase activity"/>
    <property type="evidence" value="ECO:0007669"/>
    <property type="project" value="UniProtKB-EC"/>
</dbReference>
<keyword evidence="5 11" id="KW-0378">Hydrolase</keyword>
<evidence type="ECO:0000256" key="9">
    <source>
        <dbReference type="NCBIfam" id="TIGR01224"/>
    </source>
</evidence>
<dbReference type="NCBIfam" id="TIGR01224">
    <property type="entry name" value="hutI"/>
    <property type="match status" value="1"/>
</dbReference>
<evidence type="ECO:0000313" key="11">
    <source>
        <dbReference type="EMBL" id="MCD2422769.1"/>
    </source>
</evidence>
<dbReference type="SUPFAM" id="SSF51556">
    <property type="entry name" value="Metallo-dependent hydrolases"/>
    <property type="match status" value="1"/>
</dbReference>
<dbReference type="InterPro" id="IPR013108">
    <property type="entry name" value="Amidohydro_3"/>
</dbReference>
<organism evidence="11 12">
    <name type="scientific">Niabella pedocola</name>
    <dbReference type="NCBI Taxonomy" id="1752077"/>
    <lineage>
        <taxon>Bacteria</taxon>
        <taxon>Pseudomonadati</taxon>
        <taxon>Bacteroidota</taxon>
        <taxon>Chitinophagia</taxon>
        <taxon>Chitinophagales</taxon>
        <taxon>Chitinophagaceae</taxon>
        <taxon>Niabella</taxon>
    </lineage>
</organism>
<evidence type="ECO:0000256" key="3">
    <source>
        <dbReference type="ARBA" id="ARBA00022490"/>
    </source>
</evidence>
<keyword evidence="4" id="KW-0479">Metal-binding</keyword>
<evidence type="ECO:0000256" key="8">
    <source>
        <dbReference type="ARBA" id="ARBA00023004"/>
    </source>
</evidence>
<gene>
    <name evidence="11" type="primary">hutI</name>
    <name evidence="11" type="ORF">LQ567_08355</name>
</gene>
<evidence type="ECO:0000256" key="4">
    <source>
        <dbReference type="ARBA" id="ARBA00022723"/>
    </source>
</evidence>
<dbReference type="InterPro" id="IPR011059">
    <property type="entry name" value="Metal-dep_hydrolase_composite"/>
</dbReference>
<accession>A0ABS8PNU4</accession>
<dbReference type="SUPFAM" id="SSF51338">
    <property type="entry name" value="Composite domain of metallo-dependent hydrolases"/>
    <property type="match status" value="2"/>
</dbReference>
<evidence type="ECO:0000256" key="7">
    <source>
        <dbReference type="ARBA" id="ARBA00022833"/>
    </source>
</evidence>
<dbReference type="EC" id="3.5.2.7" evidence="2 9"/>
<dbReference type="RefSeq" id="WP_231004046.1">
    <property type="nucleotide sequence ID" value="NZ_JAJNEC010000005.1"/>
</dbReference>
<dbReference type="PANTHER" id="PTHR42752">
    <property type="entry name" value="IMIDAZOLONEPROPIONASE"/>
    <property type="match status" value="1"/>
</dbReference>
<evidence type="ECO:0000256" key="6">
    <source>
        <dbReference type="ARBA" id="ARBA00022808"/>
    </source>
</evidence>
<keyword evidence="12" id="KW-1185">Reference proteome</keyword>
<proteinExistence type="predicted"/>
<dbReference type="Proteomes" id="UP001199816">
    <property type="component" value="Unassembled WGS sequence"/>
</dbReference>
<evidence type="ECO:0000256" key="2">
    <source>
        <dbReference type="ARBA" id="ARBA00012864"/>
    </source>
</evidence>
<dbReference type="EMBL" id="JAJNEC010000005">
    <property type="protein sequence ID" value="MCD2422769.1"/>
    <property type="molecule type" value="Genomic_DNA"/>
</dbReference>
<feature type="domain" description="Amidohydrolase 3" evidence="10">
    <location>
        <begin position="123"/>
        <end position="410"/>
    </location>
</feature>
<evidence type="ECO:0000256" key="5">
    <source>
        <dbReference type="ARBA" id="ARBA00022801"/>
    </source>
</evidence>
<dbReference type="InterPro" id="IPR005920">
    <property type="entry name" value="HutI"/>
</dbReference>
<dbReference type="Gene3D" id="2.30.40.10">
    <property type="entry name" value="Urease, subunit C, domain 1"/>
    <property type="match status" value="1"/>
</dbReference>
<evidence type="ECO:0000259" key="10">
    <source>
        <dbReference type="Pfam" id="PF07969"/>
    </source>
</evidence>
<protein>
    <recommendedName>
        <fullName evidence="2 9">Imidazolonepropionase</fullName>
        <ecNumber evidence="2 9">3.5.2.7</ecNumber>
    </recommendedName>
</protein>
<sequence>MHSNTSYHLAGPFRELVTMQALPLKGALKDSALRVIRNGGILWKAGRIEAVDDFETLAVKPGVISMDQPVKGVVLPGFTDMHTHIAFGGSRAADFALRNGGSTYLEIAESGGGIWSTVKATRALTIDALAALTAQRANTLLRQGITTIEVKSGYGLNVAEELKCLRAIDKARRMTKADLVSTCLAAHMLPADFNGSAEAYLELMVNALLPVIKNERLAHRVDAFVERTAFSAEQILPYFKKVKAMGFDITVHADQFTTSGSEVAVAVGAKSADHLEHSTGKEIALLAHSDVAAVALPGASIGLGCPFAPARKLLDAGCSLAIATDWNPGSAPMGNLMLQASVLATFEKLTNAELLAGITCRAAAALGFKDRGVLAPGYCADFVVYDAASYQEIPYHQGSLQPVEVWKNGTRLTFTD</sequence>
<dbReference type="InterPro" id="IPR032466">
    <property type="entry name" value="Metal_Hydrolase"/>
</dbReference>
<dbReference type="Gene3D" id="3.20.20.140">
    <property type="entry name" value="Metal-dependent hydrolases"/>
    <property type="match status" value="1"/>
</dbReference>
<dbReference type="PANTHER" id="PTHR42752:SF1">
    <property type="entry name" value="IMIDAZOLONEPROPIONASE-RELATED"/>
    <property type="match status" value="1"/>
</dbReference>
<comment type="pathway">
    <text evidence="1">Amino-acid degradation.</text>
</comment>
<keyword evidence="8" id="KW-0408">Iron</keyword>
<keyword evidence="6" id="KW-0369">Histidine metabolism</keyword>
<evidence type="ECO:0000313" key="12">
    <source>
        <dbReference type="Proteomes" id="UP001199816"/>
    </source>
</evidence>
<name>A0ABS8PNU4_9BACT</name>
<evidence type="ECO:0000256" key="1">
    <source>
        <dbReference type="ARBA" id="ARBA00005023"/>
    </source>
</evidence>
<keyword evidence="7" id="KW-0862">Zinc</keyword>